<dbReference type="SUPFAM" id="SSF54675">
    <property type="entry name" value="Nicotinate/Quinolinate PRTase N-terminal domain-like"/>
    <property type="match status" value="1"/>
</dbReference>
<evidence type="ECO:0000256" key="2">
    <source>
        <dbReference type="ARBA" id="ARBA00004893"/>
    </source>
</evidence>
<dbReference type="Pfam" id="PF01729">
    <property type="entry name" value="QRPTase_C"/>
    <property type="match status" value="1"/>
</dbReference>
<gene>
    <name evidence="15" type="primary">nadC</name>
    <name evidence="15" type="ORF">PM10SUCC1_08130</name>
</gene>
<sequence length="279" mass="31198">MNYLLVDRIIKNALEEDRVYEDITTLSIVKRGSRAQVELIAKEEGVLCGLDIFTRTFEILGDVRVVKHKEEGEEVKPGEIVALIEGDTRVLLTGERVALNFLQRMSGVATLANRAAVKLRDYGIKVMDTRKTTPGLRYLEKYAVSVGGGNNHRFDLSDMSMIKDNHILAAGGIGKAIEAVRKRYPFIKKIEVEVEDLQGLEEALEGRADIIMLDNMDTDTIRRAVEIIGGRAIVEVSGNMTLERLEELRGIKIDYVSMGKLTHSARALDLSMKNLRIVE</sequence>
<keyword evidence="7 12" id="KW-0328">Glycosyltransferase</keyword>
<dbReference type="PANTHER" id="PTHR32179">
    <property type="entry name" value="NICOTINATE-NUCLEOTIDE PYROPHOSPHORYLASE [CARBOXYLATING]"/>
    <property type="match status" value="1"/>
</dbReference>
<organism evidence="15 16">
    <name type="scientific">Propionigenium maris DSM 9537</name>
    <dbReference type="NCBI Taxonomy" id="1123000"/>
    <lineage>
        <taxon>Bacteria</taxon>
        <taxon>Fusobacteriati</taxon>
        <taxon>Fusobacteriota</taxon>
        <taxon>Fusobacteriia</taxon>
        <taxon>Fusobacteriales</taxon>
        <taxon>Fusobacteriaceae</taxon>
        <taxon>Propionigenium</taxon>
    </lineage>
</organism>
<dbReference type="SUPFAM" id="SSF51690">
    <property type="entry name" value="Nicotinate/Quinolinate PRTase C-terminal domain-like"/>
    <property type="match status" value="1"/>
</dbReference>
<comment type="caution">
    <text evidence="15">The sequence shown here is derived from an EMBL/GenBank/DDBJ whole genome shotgun (WGS) entry which is preliminary data.</text>
</comment>
<evidence type="ECO:0000256" key="1">
    <source>
        <dbReference type="ARBA" id="ARBA00003237"/>
    </source>
</evidence>
<evidence type="ECO:0000256" key="11">
    <source>
        <dbReference type="ARBA" id="ARBA00069173"/>
    </source>
</evidence>
<dbReference type="Gene3D" id="3.90.1170.20">
    <property type="entry name" value="Quinolinate phosphoribosyl transferase, N-terminal domain"/>
    <property type="match status" value="1"/>
</dbReference>
<evidence type="ECO:0000256" key="8">
    <source>
        <dbReference type="ARBA" id="ARBA00022679"/>
    </source>
</evidence>
<dbReference type="GO" id="GO:0005737">
    <property type="term" value="C:cytoplasm"/>
    <property type="evidence" value="ECO:0007669"/>
    <property type="project" value="TreeGrafter"/>
</dbReference>
<dbReference type="FunFam" id="3.20.20.70:FF:000030">
    <property type="entry name" value="Nicotinate-nucleotide pyrophosphorylase, carboxylating"/>
    <property type="match status" value="1"/>
</dbReference>
<proteinExistence type="inferred from homology"/>
<accession>A0A9W6GHF6</accession>
<evidence type="ECO:0000256" key="7">
    <source>
        <dbReference type="ARBA" id="ARBA00022676"/>
    </source>
</evidence>
<dbReference type="Pfam" id="PF02749">
    <property type="entry name" value="QRPTase_N"/>
    <property type="match status" value="1"/>
</dbReference>
<comment type="similarity">
    <text evidence="3 12">Belongs to the NadC/ModD family.</text>
</comment>
<dbReference type="RefSeq" id="WP_281833653.1">
    <property type="nucleotide sequence ID" value="NZ_BSDY01000003.1"/>
</dbReference>
<feature type="domain" description="Quinolinate phosphoribosyl transferase C-terminal" evidence="13">
    <location>
        <begin position="108"/>
        <end position="273"/>
    </location>
</feature>
<dbReference type="InterPro" id="IPR027277">
    <property type="entry name" value="NadC/ModD"/>
</dbReference>
<name>A0A9W6GHF6_9FUSO</name>
<keyword evidence="6" id="KW-0662">Pyridine nucleotide biosynthesis</keyword>
<evidence type="ECO:0000313" key="16">
    <source>
        <dbReference type="Proteomes" id="UP001144471"/>
    </source>
</evidence>
<dbReference type="Proteomes" id="UP001144471">
    <property type="component" value="Unassembled WGS sequence"/>
</dbReference>
<comment type="subunit">
    <text evidence="4">Hexamer formed by 3 homodimers.</text>
</comment>
<dbReference type="CDD" id="cd01572">
    <property type="entry name" value="QPRTase"/>
    <property type="match status" value="1"/>
</dbReference>
<reference evidence="15" key="1">
    <citation type="submission" date="2022-12" db="EMBL/GenBank/DDBJ databases">
        <title>Reference genome sequencing for broad-spectrum identification of bacterial and archaeal isolates by mass spectrometry.</title>
        <authorList>
            <person name="Sekiguchi Y."/>
            <person name="Tourlousse D.M."/>
        </authorList>
    </citation>
    <scope>NUCLEOTIDE SEQUENCE</scope>
    <source>
        <strain evidence="15">10succ1</strain>
    </source>
</reference>
<dbReference type="EC" id="2.4.2.19" evidence="5"/>
<evidence type="ECO:0000313" key="15">
    <source>
        <dbReference type="EMBL" id="GLI55299.1"/>
    </source>
</evidence>
<protein>
    <recommendedName>
        <fullName evidence="11">Probable nicotinate-nucleotide pyrophosphorylase [carboxylating]</fullName>
        <ecNumber evidence="5">2.4.2.19</ecNumber>
    </recommendedName>
    <alternativeName>
        <fullName evidence="9">Quinolinate phosphoribosyltransferase [decarboxylating]</fullName>
    </alternativeName>
</protein>
<evidence type="ECO:0000256" key="10">
    <source>
        <dbReference type="ARBA" id="ARBA00047445"/>
    </source>
</evidence>
<dbReference type="PIRSF" id="PIRSF006250">
    <property type="entry name" value="NadC_ModD"/>
    <property type="match status" value="1"/>
</dbReference>
<dbReference type="FunFam" id="3.90.1170.20:FF:000001">
    <property type="entry name" value="Nicotinate-nucleotide diphosphorylase (Carboxylating)"/>
    <property type="match status" value="1"/>
</dbReference>
<evidence type="ECO:0000256" key="4">
    <source>
        <dbReference type="ARBA" id="ARBA00011218"/>
    </source>
</evidence>
<dbReference type="GO" id="GO:0009435">
    <property type="term" value="P:NAD+ biosynthetic process"/>
    <property type="evidence" value="ECO:0007669"/>
    <property type="project" value="InterPro"/>
</dbReference>
<comment type="catalytic activity">
    <reaction evidence="10">
        <text>nicotinate beta-D-ribonucleotide + CO2 + diphosphate = quinolinate + 5-phospho-alpha-D-ribose 1-diphosphate + 2 H(+)</text>
        <dbReference type="Rhea" id="RHEA:12733"/>
        <dbReference type="ChEBI" id="CHEBI:15378"/>
        <dbReference type="ChEBI" id="CHEBI:16526"/>
        <dbReference type="ChEBI" id="CHEBI:29959"/>
        <dbReference type="ChEBI" id="CHEBI:33019"/>
        <dbReference type="ChEBI" id="CHEBI:57502"/>
        <dbReference type="ChEBI" id="CHEBI:58017"/>
        <dbReference type="EC" id="2.4.2.19"/>
    </reaction>
</comment>
<dbReference type="GO" id="GO:0034213">
    <property type="term" value="P:quinolinate catabolic process"/>
    <property type="evidence" value="ECO:0007669"/>
    <property type="project" value="TreeGrafter"/>
</dbReference>
<keyword evidence="16" id="KW-1185">Reference proteome</keyword>
<comment type="function">
    <text evidence="1">Involved in the catabolism of quinolinic acid (QA).</text>
</comment>
<evidence type="ECO:0000259" key="13">
    <source>
        <dbReference type="Pfam" id="PF01729"/>
    </source>
</evidence>
<dbReference type="InterPro" id="IPR037128">
    <property type="entry name" value="Quinolinate_PRibosylTase_N_sf"/>
</dbReference>
<dbReference type="NCBIfam" id="TIGR00078">
    <property type="entry name" value="nadC"/>
    <property type="match status" value="1"/>
</dbReference>
<keyword evidence="8 12" id="KW-0808">Transferase</keyword>
<dbReference type="GO" id="GO:0004514">
    <property type="term" value="F:nicotinate-nucleotide diphosphorylase (carboxylating) activity"/>
    <property type="evidence" value="ECO:0007669"/>
    <property type="project" value="UniProtKB-EC"/>
</dbReference>
<dbReference type="Gene3D" id="3.20.20.70">
    <property type="entry name" value="Aldolase class I"/>
    <property type="match status" value="1"/>
</dbReference>
<dbReference type="InterPro" id="IPR036068">
    <property type="entry name" value="Nicotinate_pribotase-like_C"/>
</dbReference>
<evidence type="ECO:0000259" key="14">
    <source>
        <dbReference type="Pfam" id="PF02749"/>
    </source>
</evidence>
<evidence type="ECO:0000256" key="6">
    <source>
        <dbReference type="ARBA" id="ARBA00022642"/>
    </source>
</evidence>
<comment type="pathway">
    <text evidence="2">Cofactor biosynthesis; NAD(+) biosynthesis; nicotinate D-ribonucleotide from quinolinate: step 1/1.</text>
</comment>
<evidence type="ECO:0000256" key="12">
    <source>
        <dbReference type="PIRNR" id="PIRNR006250"/>
    </source>
</evidence>
<evidence type="ECO:0000256" key="9">
    <source>
        <dbReference type="ARBA" id="ARBA00033102"/>
    </source>
</evidence>
<dbReference type="AlphaFoldDB" id="A0A9W6GHF6"/>
<dbReference type="PANTHER" id="PTHR32179:SF3">
    <property type="entry name" value="NICOTINATE-NUCLEOTIDE PYROPHOSPHORYLASE [CARBOXYLATING]"/>
    <property type="match status" value="1"/>
</dbReference>
<feature type="domain" description="Quinolinate phosphoribosyl transferase N-terminal" evidence="14">
    <location>
        <begin position="22"/>
        <end position="106"/>
    </location>
</feature>
<dbReference type="InterPro" id="IPR013785">
    <property type="entry name" value="Aldolase_TIM"/>
</dbReference>
<evidence type="ECO:0000256" key="3">
    <source>
        <dbReference type="ARBA" id="ARBA00009400"/>
    </source>
</evidence>
<dbReference type="InterPro" id="IPR002638">
    <property type="entry name" value="Quinolinate_PRibosylTrfase_C"/>
</dbReference>
<dbReference type="InterPro" id="IPR004393">
    <property type="entry name" value="NadC"/>
</dbReference>
<dbReference type="EMBL" id="BSDY01000003">
    <property type="protein sequence ID" value="GLI55299.1"/>
    <property type="molecule type" value="Genomic_DNA"/>
</dbReference>
<evidence type="ECO:0000256" key="5">
    <source>
        <dbReference type="ARBA" id="ARBA00011944"/>
    </source>
</evidence>
<dbReference type="InterPro" id="IPR022412">
    <property type="entry name" value="Quinolinate_PRibosylTrfase_N"/>
</dbReference>